<keyword evidence="2" id="KW-0624">Polysaccharide degradation</keyword>
<feature type="compositionally biased region" description="Low complexity" evidence="3">
    <location>
        <begin position="1331"/>
        <end position="1341"/>
    </location>
</feature>
<protein>
    <recommendedName>
        <fullName evidence="4">Fibronectin type-III domain-containing protein</fullName>
    </recommendedName>
</protein>
<sequence>MTATVTRWPADGDRVRFRLADPLGHPEFAWPRTLLHYPVRWAVPSVRAERLRLIDETGEPVPFQLSRVSEEDGLLTSAVVCFFGELASGAAHEYCLCADASLPAADVPRPVRITEDGGTVIVDSGALGVRLPSSGRFADGVVPGPVLQLNRGQGWMGTSTLRCGDERLEHLETHLVEAGPLFTTHEIRYRFASGAGYTVSVRCLQGCDFFEVSEEMTSLDSATTTWELSWDGVTPSHRNSSTWPLSQSPADHADPGSPEGYHWLGIDEPIVLGDSGEDPSFSGPGGKERPDVDFAFTVGPYAPSYAWNVRPHATFWDAAGGDAMGVFVRDHAQWDDGTYASWASADILQLRFRYDGVLRWTWPLRSGTRQTAIAFYHHQRDLDVLRDQSLTTYPSTYVRSLHHWQGTLSLDRVKDWNLTYSGRRPAQLCQEGEFGTPEEFTEALLTGSDGPRLIAHGVNELPGYLNIGQRPLYDRLLDGYDRFADRLAANDRQRVDALLLLTAYVSAGEEIGPLRRMLGGHPNFLADGKAALACLAWLFPDHEAAPQWLDRFEKFVELAGVFHTRPELPTRRSRAGRWTESLATYVWAFLRPVTQGNHLGQLTDGRNRLATPEFAAVGDWLVNALTAPVEISATGETRRLHPAQGAHAFWPRRPPVEMRLLGEALRRYRPLVAEHLLWGSDASAHRLDSPHGAPDPWRVMVRSTGNQGTNPRLKSSKYTGYGITLRTHVDQPDEIAVFLQQVDRGPNYRWGIADDNGSGHLYYYAGGHSYSGHGPEDAGDRRAPDATFVSSCAIWTDGAYHAIGQNTLDRPFYDLGCSQYAEITSDPDGPVGGRYLSRSVLLVGGDYLVTYDSFAANQRMVWTWSALTEATGHDANSFHHLAERMPFIHVVRGVRTDGTLDGAFATEVSHGVRLEGRADGGTGNTLAVVSHRDDLTIDPERVTPWGARIRTPHSLDYVFRHEAATHYQPKTIEFAENGLRFSGTAGTIRLLDDGSRQLTLFHGSAVGTSDLLVTTDDEDLGISLCYRGSAESQGTYDAPSDSSVSLHILAGLDGLGTAVGFYIDGERARPLSVSRDAITVALPRGHHRWELTGRQPEPAPSQVVGTETGGDGALVHFTMVAAAQCYLVQLSSDGGTTWTPAAEVEQSPCRLTGLADGEKYHVRVVARNSGRQAAPGADYPVYAECRAPDPPDGLTLRLGPGAVTATWGEVLGAGRYRLYRRRKGDSAYREVFAGLGFRHTDDAPGVVPGCDDPDQDPAEVTVYEYAVAAENGNGVGPKSAAVDTDPRSPRHWYPPTDLVFRRQHTYNQPPYVPASAAPRPYTGQVPPPALPAIAHPAGEAS</sequence>
<keyword evidence="6" id="KW-1185">Reference proteome</keyword>
<dbReference type="Proteomes" id="UP000245992">
    <property type="component" value="Unassembled WGS sequence"/>
</dbReference>
<feature type="region of interest" description="Disordered" evidence="3">
    <location>
        <begin position="1309"/>
        <end position="1341"/>
    </location>
</feature>
<dbReference type="STRING" id="1440053.GCA_000718095_06742"/>
<organism evidence="5 6">
    <name type="scientific">Streptomyces scopuliridis RB72</name>
    <dbReference type="NCBI Taxonomy" id="1440053"/>
    <lineage>
        <taxon>Bacteria</taxon>
        <taxon>Bacillati</taxon>
        <taxon>Actinomycetota</taxon>
        <taxon>Actinomycetes</taxon>
        <taxon>Kitasatosporales</taxon>
        <taxon>Streptomycetaceae</taxon>
        <taxon>Streptomyces</taxon>
    </lineage>
</organism>
<dbReference type="EMBL" id="AZSP01000007">
    <property type="protein sequence ID" value="PVE14096.1"/>
    <property type="molecule type" value="Genomic_DNA"/>
</dbReference>
<evidence type="ECO:0000259" key="4">
    <source>
        <dbReference type="SMART" id="SM00060"/>
    </source>
</evidence>
<evidence type="ECO:0000313" key="5">
    <source>
        <dbReference type="EMBL" id="PVE14096.1"/>
    </source>
</evidence>
<accession>A0A2T7TG40</accession>
<keyword evidence="1" id="KW-0326">Glycosidase</keyword>
<evidence type="ECO:0000256" key="2">
    <source>
        <dbReference type="ARBA" id="ARBA00023326"/>
    </source>
</evidence>
<feature type="region of interest" description="Disordered" evidence="3">
    <location>
        <begin position="237"/>
        <end position="259"/>
    </location>
</feature>
<gene>
    <name evidence="5" type="ORF">Y717_28230</name>
</gene>
<dbReference type="OrthoDB" id="4309433at2"/>
<keyword evidence="2" id="KW-0119">Carbohydrate metabolism</keyword>
<dbReference type="SMART" id="SM00060">
    <property type="entry name" value="FN3"/>
    <property type="match status" value="2"/>
</dbReference>
<evidence type="ECO:0000256" key="3">
    <source>
        <dbReference type="SAM" id="MobiDB-lite"/>
    </source>
</evidence>
<dbReference type="CDD" id="cd00063">
    <property type="entry name" value="FN3"/>
    <property type="match status" value="2"/>
</dbReference>
<name>A0A2T7TG40_9ACTN</name>
<evidence type="ECO:0000313" key="6">
    <source>
        <dbReference type="Proteomes" id="UP000245992"/>
    </source>
</evidence>
<feature type="domain" description="Fibronectin type-III" evidence="4">
    <location>
        <begin position="1188"/>
        <end position="1276"/>
    </location>
</feature>
<keyword evidence="1" id="KW-0378">Hydrolase</keyword>
<dbReference type="SUPFAM" id="SSF49265">
    <property type="entry name" value="Fibronectin type III"/>
    <property type="match status" value="1"/>
</dbReference>
<dbReference type="InterPro" id="IPR036116">
    <property type="entry name" value="FN3_sf"/>
</dbReference>
<dbReference type="GO" id="GO:0000272">
    <property type="term" value="P:polysaccharide catabolic process"/>
    <property type="evidence" value="ECO:0007669"/>
    <property type="project" value="UniProtKB-KW"/>
</dbReference>
<feature type="compositionally biased region" description="Polar residues" evidence="3">
    <location>
        <begin position="237"/>
        <end position="249"/>
    </location>
</feature>
<dbReference type="InterPro" id="IPR003961">
    <property type="entry name" value="FN3_dom"/>
</dbReference>
<comment type="caution">
    <text evidence="5">The sequence shown here is derived from an EMBL/GenBank/DDBJ whole genome shotgun (WGS) entry which is preliminary data.</text>
</comment>
<dbReference type="Gene3D" id="2.60.40.10">
    <property type="entry name" value="Immunoglobulins"/>
    <property type="match status" value="2"/>
</dbReference>
<reference evidence="5 6" key="1">
    <citation type="submission" date="2013-12" db="EMBL/GenBank/DDBJ databases">
        <title>Annotated genome of Streptomyces scopuliridis.</title>
        <authorList>
            <person name="Olson J.B."/>
        </authorList>
    </citation>
    <scope>NUCLEOTIDE SEQUENCE [LARGE SCALE GENOMIC DNA]</scope>
    <source>
        <strain evidence="5 6">RB72</strain>
    </source>
</reference>
<dbReference type="RefSeq" id="WP_030355642.1">
    <property type="nucleotide sequence ID" value="NZ_AZSP01000007.1"/>
</dbReference>
<dbReference type="GO" id="GO:0016798">
    <property type="term" value="F:hydrolase activity, acting on glycosyl bonds"/>
    <property type="evidence" value="ECO:0007669"/>
    <property type="project" value="UniProtKB-KW"/>
</dbReference>
<proteinExistence type="predicted"/>
<evidence type="ECO:0000256" key="1">
    <source>
        <dbReference type="ARBA" id="ARBA00023295"/>
    </source>
</evidence>
<feature type="domain" description="Fibronectin type-III" evidence="4">
    <location>
        <begin position="1097"/>
        <end position="1172"/>
    </location>
</feature>
<dbReference type="InterPro" id="IPR013783">
    <property type="entry name" value="Ig-like_fold"/>
</dbReference>